<evidence type="ECO:0000313" key="8">
    <source>
        <dbReference type="EMBL" id="TCP69264.1"/>
    </source>
</evidence>
<dbReference type="OrthoDB" id="7059163at2"/>
<dbReference type="Gene3D" id="2.60.120.10">
    <property type="entry name" value="Jelly Rolls"/>
    <property type="match status" value="1"/>
</dbReference>
<comment type="caution">
    <text evidence="8">The sequence shown here is derived from an EMBL/GenBank/DDBJ whole genome shotgun (WGS) entry which is preliminary data.</text>
</comment>
<evidence type="ECO:0000313" key="9">
    <source>
        <dbReference type="Proteomes" id="UP000294746"/>
    </source>
</evidence>
<dbReference type="PANTHER" id="PTHR12918">
    <property type="entry name" value="CYSTEINE DIOXYGENASE"/>
    <property type="match status" value="1"/>
</dbReference>
<feature type="binding site" evidence="7">
    <location>
        <position position="85"/>
    </location>
    <ligand>
        <name>Fe cation</name>
        <dbReference type="ChEBI" id="CHEBI:24875"/>
        <note>catalytic</note>
    </ligand>
</feature>
<evidence type="ECO:0000256" key="4">
    <source>
        <dbReference type="ARBA" id="ARBA00023002"/>
    </source>
</evidence>
<name>A0A4R2S1A9_9BACL</name>
<keyword evidence="6" id="KW-0883">Thioether bond</keyword>
<evidence type="ECO:0000256" key="5">
    <source>
        <dbReference type="ARBA" id="ARBA00023004"/>
    </source>
</evidence>
<dbReference type="CDD" id="cd10548">
    <property type="entry name" value="cupin_CDO"/>
    <property type="match status" value="1"/>
</dbReference>
<dbReference type="AlphaFoldDB" id="A0A4R2S1A9"/>
<dbReference type="SUPFAM" id="SSF51182">
    <property type="entry name" value="RmlC-like cupins"/>
    <property type="match status" value="1"/>
</dbReference>
<dbReference type="GO" id="GO:0016702">
    <property type="term" value="F:oxidoreductase activity, acting on single donors with incorporation of molecular oxygen, incorporation of two atoms of oxygen"/>
    <property type="evidence" value="ECO:0007669"/>
    <property type="project" value="InterPro"/>
</dbReference>
<dbReference type="InterPro" id="IPR010300">
    <property type="entry name" value="CDO_1"/>
</dbReference>
<organism evidence="8 9">
    <name type="scientific">Baia soyae</name>
    <dbReference type="NCBI Taxonomy" id="1544746"/>
    <lineage>
        <taxon>Bacteria</taxon>
        <taxon>Bacillati</taxon>
        <taxon>Bacillota</taxon>
        <taxon>Bacilli</taxon>
        <taxon>Bacillales</taxon>
        <taxon>Thermoactinomycetaceae</taxon>
        <taxon>Baia</taxon>
    </lineage>
</organism>
<dbReference type="Pfam" id="PF05995">
    <property type="entry name" value="CDO_I"/>
    <property type="match status" value="1"/>
</dbReference>
<feature type="binding site" evidence="7">
    <location>
        <position position="87"/>
    </location>
    <ligand>
        <name>Fe cation</name>
        <dbReference type="ChEBI" id="CHEBI:24875"/>
        <note>catalytic</note>
    </ligand>
</feature>
<evidence type="ECO:0000256" key="6">
    <source>
        <dbReference type="PIRSR" id="PIRSR610300-50"/>
    </source>
</evidence>
<gene>
    <name evidence="8" type="ORF">EDD57_11161</name>
</gene>
<keyword evidence="2 7" id="KW-0479">Metal-binding</keyword>
<proteinExistence type="inferred from homology"/>
<dbReference type="EMBL" id="SLXV01000011">
    <property type="protein sequence ID" value="TCP69264.1"/>
    <property type="molecule type" value="Genomic_DNA"/>
</dbReference>
<dbReference type="InterPro" id="IPR011051">
    <property type="entry name" value="RmlC_Cupin_sf"/>
</dbReference>
<keyword evidence="5 7" id="KW-0408">Iron</keyword>
<evidence type="ECO:0000256" key="3">
    <source>
        <dbReference type="ARBA" id="ARBA00022964"/>
    </source>
</evidence>
<feature type="binding site" evidence="7">
    <location>
        <position position="136"/>
    </location>
    <ligand>
        <name>Fe cation</name>
        <dbReference type="ChEBI" id="CHEBI:24875"/>
        <note>catalytic</note>
    </ligand>
</feature>
<dbReference type="RefSeq" id="WP_131848462.1">
    <property type="nucleotide sequence ID" value="NZ_SLXV01000011.1"/>
</dbReference>
<dbReference type="PANTHER" id="PTHR12918:SF1">
    <property type="entry name" value="CYSTEINE DIOXYGENASE TYPE 1"/>
    <property type="match status" value="1"/>
</dbReference>
<evidence type="ECO:0000256" key="1">
    <source>
        <dbReference type="ARBA" id="ARBA00006622"/>
    </source>
</evidence>
<dbReference type="GO" id="GO:0008198">
    <property type="term" value="F:ferrous iron binding"/>
    <property type="evidence" value="ECO:0007669"/>
    <property type="project" value="TreeGrafter"/>
</dbReference>
<protein>
    <submittedName>
        <fullName evidence="8">Cysteine dioxygenase</fullName>
    </submittedName>
</protein>
<keyword evidence="4" id="KW-0560">Oxidoreductase</keyword>
<reference evidence="8 9" key="1">
    <citation type="submission" date="2019-03" db="EMBL/GenBank/DDBJ databases">
        <title>Genomic Encyclopedia of Type Strains, Phase IV (KMG-IV): sequencing the most valuable type-strain genomes for metagenomic binning, comparative biology and taxonomic classification.</title>
        <authorList>
            <person name="Goeker M."/>
        </authorList>
    </citation>
    <scope>NUCLEOTIDE SEQUENCE [LARGE SCALE GENOMIC DNA]</scope>
    <source>
        <strain evidence="8 9">DSM 46831</strain>
    </source>
</reference>
<evidence type="ECO:0000256" key="2">
    <source>
        <dbReference type="ARBA" id="ARBA00022723"/>
    </source>
</evidence>
<feature type="cross-link" description="3'-(S-cysteinyl)-tyrosine (Cys-Tyr)" evidence="6">
    <location>
        <begin position="92"/>
        <end position="152"/>
    </location>
</feature>
<keyword evidence="3 8" id="KW-0223">Dioxygenase</keyword>
<dbReference type="Proteomes" id="UP000294746">
    <property type="component" value="Unassembled WGS sequence"/>
</dbReference>
<sequence>MKYAKHIQNLLTLEGVNLDSRKDASHYYQAMCRLIQASNCTIERITPYLTAPVAPLEYGRNQIYCSDLFEVIVLHVPPNVETPIHDHGEACCCVQVIKGTALNRVYRKEADETLHILSSKHFAAGEFFYSPHGQIHSMYNPTDQPFVTLHVYTPPISGNHIYPHNVLQSHKEGV</sequence>
<evidence type="ECO:0000256" key="7">
    <source>
        <dbReference type="PIRSR" id="PIRSR610300-51"/>
    </source>
</evidence>
<comment type="similarity">
    <text evidence="1">Belongs to the cysteine dioxygenase family.</text>
</comment>
<keyword evidence="9" id="KW-1185">Reference proteome</keyword>
<accession>A0A4R2S1A9</accession>
<dbReference type="InterPro" id="IPR014710">
    <property type="entry name" value="RmlC-like_jellyroll"/>
</dbReference>